<reference evidence="5" key="1">
    <citation type="submission" date="2023-01" db="EMBL/GenBank/DDBJ databases">
        <title>Key to firefly adult light organ development and bioluminescence: homeobox transcription factors regulate luciferase expression and transportation to peroxisome.</title>
        <authorList>
            <person name="Fu X."/>
        </authorList>
    </citation>
    <scope>NUCLEOTIDE SEQUENCE [LARGE SCALE GENOMIC DNA]</scope>
</reference>
<keyword evidence="5" id="KW-1185">Reference proteome</keyword>
<comment type="caution">
    <text evidence="4">The sequence shown here is derived from an EMBL/GenBank/DDBJ whole genome shotgun (WGS) entry which is preliminary data.</text>
</comment>
<dbReference type="InterPro" id="IPR000863">
    <property type="entry name" value="Sulfotransferase_dom"/>
</dbReference>
<proteinExistence type="inferred from homology"/>
<gene>
    <name evidence="4" type="ORF">RN001_009900</name>
</gene>
<organism evidence="4 5">
    <name type="scientific">Aquatica leii</name>
    <dbReference type="NCBI Taxonomy" id="1421715"/>
    <lineage>
        <taxon>Eukaryota</taxon>
        <taxon>Metazoa</taxon>
        <taxon>Ecdysozoa</taxon>
        <taxon>Arthropoda</taxon>
        <taxon>Hexapoda</taxon>
        <taxon>Insecta</taxon>
        <taxon>Pterygota</taxon>
        <taxon>Neoptera</taxon>
        <taxon>Endopterygota</taxon>
        <taxon>Coleoptera</taxon>
        <taxon>Polyphaga</taxon>
        <taxon>Elateriformia</taxon>
        <taxon>Elateroidea</taxon>
        <taxon>Lampyridae</taxon>
        <taxon>Luciolinae</taxon>
        <taxon>Aquatica</taxon>
    </lineage>
</organism>
<evidence type="ECO:0000256" key="2">
    <source>
        <dbReference type="ARBA" id="ARBA00022679"/>
    </source>
</evidence>
<sequence>MNMSFVVPVKESLKMEYQLPPPPITTPNLVPHQVPVGVMQGTLNHIQTVQDDNNRWTQYHQLWRQHVYMNVSTMSVYMKVIGNDSKLGKILNRDFLGERSRYIEVGTEKIMLPGKFEEYYERIKDFEVRDDDVYILAFPKTGSRWVQEMVWLLLNNLDFKKACEVSLDLRSPLLELEAIFENLVGDFHYFDAVVNLESPRCIRSHLIWPLLPTAISNGTKQPKIIVILRDPEDICTSYYYQAKGIEGYSGNWNDFCELFLGGKVPFGPFWKHVLSFWEQRHRPNIMFVSYKKMKADLIGNIRNVASFLGKKLSEEDVIRMHEHLTFDNLKKSEGFNMEHLIKIKKVDVNPFIRTGVVGGHKNVMSPEVIEAFKQQREHYLTGTDLTFD</sequence>
<dbReference type="AlphaFoldDB" id="A0AAN7SFU6"/>
<accession>A0AAN7SFU6</accession>
<evidence type="ECO:0000256" key="1">
    <source>
        <dbReference type="ARBA" id="ARBA00005771"/>
    </source>
</evidence>
<dbReference type="Pfam" id="PF00685">
    <property type="entry name" value="Sulfotransfer_1"/>
    <property type="match status" value="1"/>
</dbReference>
<dbReference type="EMBL" id="JARPUR010000004">
    <property type="protein sequence ID" value="KAK4877394.1"/>
    <property type="molecule type" value="Genomic_DNA"/>
</dbReference>
<evidence type="ECO:0000313" key="4">
    <source>
        <dbReference type="EMBL" id="KAK4877394.1"/>
    </source>
</evidence>
<name>A0AAN7SFU6_9COLE</name>
<dbReference type="Proteomes" id="UP001353858">
    <property type="component" value="Unassembled WGS sequence"/>
</dbReference>
<dbReference type="Gene3D" id="3.40.50.300">
    <property type="entry name" value="P-loop containing nucleotide triphosphate hydrolases"/>
    <property type="match status" value="1"/>
</dbReference>
<evidence type="ECO:0000259" key="3">
    <source>
        <dbReference type="Pfam" id="PF00685"/>
    </source>
</evidence>
<comment type="similarity">
    <text evidence="1">Belongs to the sulfotransferase 1 family.</text>
</comment>
<dbReference type="PANTHER" id="PTHR11783">
    <property type="entry name" value="SULFOTRANSFERASE SULT"/>
    <property type="match status" value="1"/>
</dbReference>
<protein>
    <recommendedName>
        <fullName evidence="3">Sulfotransferase domain-containing protein</fullName>
    </recommendedName>
</protein>
<dbReference type="SUPFAM" id="SSF52540">
    <property type="entry name" value="P-loop containing nucleoside triphosphate hydrolases"/>
    <property type="match status" value="1"/>
</dbReference>
<keyword evidence="2" id="KW-0808">Transferase</keyword>
<evidence type="ECO:0000313" key="5">
    <source>
        <dbReference type="Proteomes" id="UP001353858"/>
    </source>
</evidence>
<dbReference type="InterPro" id="IPR027417">
    <property type="entry name" value="P-loop_NTPase"/>
</dbReference>
<feature type="domain" description="Sulfotransferase" evidence="3">
    <location>
        <begin position="130"/>
        <end position="375"/>
    </location>
</feature>
<dbReference type="GO" id="GO:0008146">
    <property type="term" value="F:sulfotransferase activity"/>
    <property type="evidence" value="ECO:0007669"/>
    <property type="project" value="InterPro"/>
</dbReference>